<dbReference type="Pfam" id="PF01381">
    <property type="entry name" value="HTH_3"/>
    <property type="match status" value="1"/>
</dbReference>
<evidence type="ECO:0000259" key="2">
    <source>
        <dbReference type="PROSITE" id="PS50943"/>
    </source>
</evidence>
<dbReference type="Proteomes" id="UP000284779">
    <property type="component" value="Unassembled WGS sequence"/>
</dbReference>
<protein>
    <submittedName>
        <fullName evidence="3">XRE family transcriptional regulator</fullName>
    </submittedName>
</protein>
<name>A0A413R5Y0_9FIRM</name>
<dbReference type="EMBL" id="QSFD01000010">
    <property type="protein sequence ID" value="RHA17259.1"/>
    <property type="molecule type" value="Genomic_DNA"/>
</dbReference>
<gene>
    <name evidence="3" type="ORF">DW944_10030</name>
</gene>
<dbReference type="InterPro" id="IPR001387">
    <property type="entry name" value="Cro/C1-type_HTH"/>
</dbReference>
<dbReference type="InterPro" id="IPR010982">
    <property type="entry name" value="Lambda_DNA-bd_dom_sf"/>
</dbReference>
<sequence length="107" mass="12166">MGVIIMLKMKDKHYINNIAELRNNKDISQTQLANAIGVETSTISRIETGKSDPSAVTLFAIAKCLEVTVDELYTEKTAEQIKFEKEQEFFKRSIRYYTSVATNGKKQ</sequence>
<dbReference type="GO" id="GO:0003677">
    <property type="term" value="F:DNA binding"/>
    <property type="evidence" value="ECO:0007669"/>
    <property type="project" value="UniProtKB-KW"/>
</dbReference>
<evidence type="ECO:0000313" key="3">
    <source>
        <dbReference type="EMBL" id="RHA17259.1"/>
    </source>
</evidence>
<evidence type="ECO:0000256" key="1">
    <source>
        <dbReference type="ARBA" id="ARBA00023125"/>
    </source>
</evidence>
<dbReference type="PROSITE" id="PS50943">
    <property type="entry name" value="HTH_CROC1"/>
    <property type="match status" value="1"/>
</dbReference>
<organism evidence="3 4">
    <name type="scientific">Eubacterium ventriosum</name>
    <dbReference type="NCBI Taxonomy" id="39496"/>
    <lineage>
        <taxon>Bacteria</taxon>
        <taxon>Bacillati</taxon>
        <taxon>Bacillota</taxon>
        <taxon>Clostridia</taxon>
        <taxon>Eubacteriales</taxon>
        <taxon>Eubacteriaceae</taxon>
        <taxon>Eubacterium</taxon>
    </lineage>
</organism>
<accession>A0A413R5Y0</accession>
<dbReference type="SMART" id="SM00530">
    <property type="entry name" value="HTH_XRE"/>
    <property type="match status" value="1"/>
</dbReference>
<dbReference type="PANTHER" id="PTHR46558:SF4">
    <property type="entry name" value="DNA-BIDING PHAGE PROTEIN"/>
    <property type="match status" value="1"/>
</dbReference>
<proteinExistence type="predicted"/>
<dbReference type="AlphaFoldDB" id="A0A413R5Y0"/>
<keyword evidence="4" id="KW-1185">Reference proteome</keyword>
<dbReference type="Gene3D" id="1.10.260.40">
    <property type="entry name" value="lambda repressor-like DNA-binding domains"/>
    <property type="match status" value="1"/>
</dbReference>
<dbReference type="SUPFAM" id="SSF47413">
    <property type="entry name" value="lambda repressor-like DNA-binding domains"/>
    <property type="match status" value="1"/>
</dbReference>
<dbReference type="PANTHER" id="PTHR46558">
    <property type="entry name" value="TRACRIPTIONAL REGULATORY PROTEIN-RELATED-RELATED"/>
    <property type="match status" value="1"/>
</dbReference>
<comment type="caution">
    <text evidence="3">The sequence shown here is derived from an EMBL/GenBank/DDBJ whole genome shotgun (WGS) entry which is preliminary data.</text>
</comment>
<evidence type="ECO:0000313" key="4">
    <source>
        <dbReference type="Proteomes" id="UP000284779"/>
    </source>
</evidence>
<dbReference type="CDD" id="cd00093">
    <property type="entry name" value="HTH_XRE"/>
    <property type="match status" value="1"/>
</dbReference>
<keyword evidence="1" id="KW-0238">DNA-binding</keyword>
<reference evidence="3 4" key="1">
    <citation type="submission" date="2018-08" db="EMBL/GenBank/DDBJ databases">
        <title>A genome reference for cultivated species of the human gut microbiota.</title>
        <authorList>
            <person name="Zou Y."/>
            <person name="Xue W."/>
            <person name="Luo G."/>
        </authorList>
    </citation>
    <scope>NUCLEOTIDE SEQUENCE [LARGE SCALE GENOMIC DNA]</scope>
    <source>
        <strain evidence="3 4">AM44-11BH</strain>
    </source>
</reference>
<feature type="domain" description="HTH cro/C1-type" evidence="2">
    <location>
        <begin position="18"/>
        <end position="72"/>
    </location>
</feature>